<keyword evidence="2" id="KW-1185">Reference proteome</keyword>
<dbReference type="Proteomes" id="UP001302978">
    <property type="component" value="Chromosome"/>
</dbReference>
<name>A0AA96V0F4_9EURY</name>
<dbReference type="EMBL" id="CP131059">
    <property type="protein sequence ID" value="WNY22965.1"/>
    <property type="molecule type" value="Genomic_DNA"/>
</dbReference>
<reference evidence="1 2" key="1">
    <citation type="submission" date="2023-07" db="EMBL/GenBank/DDBJ databases">
        <title>Closed genoem sequence of Methanomicrococcus sp. Hf6.</title>
        <authorList>
            <person name="Poehlein A."/>
            <person name="Protasov E."/>
            <person name="Platt K."/>
            <person name="Reeh H."/>
            <person name="Daniel R."/>
            <person name="Brune A."/>
        </authorList>
    </citation>
    <scope>NUCLEOTIDE SEQUENCE [LARGE SCALE GENOMIC DNA]</scope>
    <source>
        <strain evidence="1 2">Hf6</strain>
    </source>
</reference>
<dbReference type="KEGG" id="mehf:MmiHf6_02590"/>
<dbReference type="AlphaFoldDB" id="A0AA96V0F4"/>
<dbReference type="PROSITE" id="PS51257">
    <property type="entry name" value="PROKAR_LIPOPROTEIN"/>
    <property type="match status" value="1"/>
</dbReference>
<evidence type="ECO:0000313" key="1">
    <source>
        <dbReference type="EMBL" id="WNY22965.1"/>
    </source>
</evidence>
<proteinExistence type="predicted"/>
<protein>
    <submittedName>
        <fullName evidence="1">Uncharacterized protein</fullName>
    </submittedName>
</protein>
<dbReference type="RefSeq" id="WP_316557943.1">
    <property type="nucleotide sequence ID" value="NZ_CP131059.1"/>
</dbReference>
<organism evidence="1 2">
    <name type="scientific">Methanimicrococcus hongohii</name>
    <dbReference type="NCBI Taxonomy" id="3028295"/>
    <lineage>
        <taxon>Archaea</taxon>
        <taxon>Methanobacteriati</taxon>
        <taxon>Methanobacteriota</taxon>
        <taxon>Stenosarchaea group</taxon>
        <taxon>Methanomicrobia</taxon>
        <taxon>Methanosarcinales</taxon>
        <taxon>Methanosarcinaceae</taxon>
        <taxon>Methanimicrococcus</taxon>
    </lineage>
</organism>
<accession>A0AA96V0F4</accession>
<sequence>MKQKLIIIIFLISVFFTGCLTLDNQSSNFSDTVENLNHTLKHDSLNPLDKNISPFESGGLYIVPRENVVWYETYINESQAVYSEEELISNSDLVFYGTIKEVRPSKWSTKSGQTPLRLYFAMPGIAGFGDEENYYEYKLVSLNGVNDFIYTDVIFEVDSLIKGVNSEEIVISVKGGQVGKFVMPGTYANPWDFKAGDAYLVYSHCRDNRNEIMEPGLFVINDVL</sequence>
<dbReference type="GeneID" id="85194709"/>
<gene>
    <name evidence="1" type="ORF">MmiHf6_02590</name>
</gene>
<evidence type="ECO:0000313" key="2">
    <source>
        <dbReference type="Proteomes" id="UP001302978"/>
    </source>
</evidence>